<dbReference type="Gene3D" id="3.10.580.10">
    <property type="entry name" value="CBS-domain"/>
    <property type="match status" value="1"/>
</dbReference>
<dbReference type="Pfam" id="PF03445">
    <property type="entry name" value="DUF294"/>
    <property type="match status" value="1"/>
</dbReference>
<evidence type="ECO:0000313" key="4">
    <source>
        <dbReference type="Proteomes" id="UP000770889"/>
    </source>
</evidence>
<feature type="domain" description="CBS" evidence="2">
    <location>
        <begin position="35"/>
        <end position="92"/>
    </location>
</feature>
<evidence type="ECO:0000259" key="2">
    <source>
        <dbReference type="PROSITE" id="PS51371"/>
    </source>
</evidence>
<dbReference type="Proteomes" id="UP000770889">
    <property type="component" value="Unassembled WGS sequence"/>
</dbReference>
<dbReference type="PROSITE" id="PS51371">
    <property type="entry name" value="CBS"/>
    <property type="match status" value="2"/>
</dbReference>
<dbReference type="SUPFAM" id="SSF54631">
    <property type="entry name" value="CBS-domain pair"/>
    <property type="match status" value="1"/>
</dbReference>
<sequence>MPAKQPRPRPPKPLAEFNSAHMSSGIGDIPLRELVQSQPLVILPETSIRDALFALNRDDIQAGVVAEQSDTPLGIVTLRELIDAVTLKRADLNEPVISYMTAAPISLPVDAPAHRARVALTRSRLSHLVLLDSDGRLFNLLSQSDLPGFREGGAEALINTIQHTGNVDSMAAAANAIRQRGQELFVNGMGVESLCQWMSGLNDLLCMRVIELIANEFDLPPVSWCWMVFGSEGRLEQTFAADQDNGLIFQPDNEEETARIRNALVPFAKAVNKALDRCGFTLCRGDIMAGNPNLCLSVSEWRERFHHWLATPDPKALLNATIFFDFRPLYGQDELADELHNWLLPRPAEHPRFLRAMATEALTCSPALGWFGQFSYDGGHRYPHTIDLKKRGARPFIDAARIWALKHGVWSTNSAERLRAAAADMKRSPADTAAAIEAFDLIQRIRMQRQLAGGDYDEINRVNPSHLSSSQRLMLKEAFKQARLLQLRLRQEFEQ</sequence>
<protein>
    <submittedName>
        <fullName evidence="3">CBS domain-containing protein</fullName>
    </submittedName>
</protein>
<dbReference type="Pfam" id="PF10335">
    <property type="entry name" value="DUF294_C"/>
    <property type="match status" value="1"/>
</dbReference>
<organism evidence="3 4">
    <name type="scientific">Candidatus Thiodiazotropha taylori</name>
    <dbReference type="NCBI Taxonomy" id="2792791"/>
    <lineage>
        <taxon>Bacteria</taxon>
        <taxon>Pseudomonadati</taxon>
        <taxon>Pseudomonadota</taxon>
        <taxon>Gammaproteobacteria</taxon>
        <taxon>Chromatiales</taxon>
        <taxon>Sedimenticolaceae</taxon>
        <taxon>Candidatus Thiodiazotropha</taxon>
    </lineage>
</organism>
<comment type="caution">
    <text evidence="3">The sequence shown here is derived from an EMBL/GenBank/DDBJ whole genome shotgun (WGS) entry which is preliminary data.</text>
</comment>
<dbReference type="InterPro" id="IPR046342">
    <property type="entry name" value="CBS_dom_sf"/>
</dbReference>
<dbReference type="GO" id="GO:0008773">
    <property type="term" value="F:[protein-PII] uridylyltransferase activity"/>
    <property type="evidence" value="ECO:0007669"/>
    <property type="project" value="InterPro"/>
</dbReference>
<dbReference type="CDD" id="cd05401">
    <property type="entry name" value="NT_GlnE_GlnD_like"/>
    <property type="match status" value="1"/>
</dbReference>
<name>A0A944QWE0_9GAMM</name>
<dbReference type="EMBL" id="JAHHGM010000014">
    <property type="protein sequence ID" value="MBT2990196.1"/>
    <property type="molecule type" value="Genomic_DNA"/>
</dbReference>
<dbReference type="AlphaFoldDB" id="A0A944QWE0"/>
<gene>
    <name evidence="3" type="ORF">KME65_14675</name>
</gene>
<dbReference type="InterPro" id="IPR005105">
    <property type="entry name" value="GlnD_Uridyltrans_N"/>
</dbReference>
<accession>A0A944QWE0</accession>
<dbReference type="InterPro" id="IPR000644">
    <property type="entry name" value="CBS_dom"/>
</dbReference>
<feature type="domain" description="CBS" evidence="2">
    <location>
        <begin position="100"/>
        <end position="157"/>
    </location>
</feature>
<dbReference type="InterPro" id="IPR018821">
    <property type="entry name" value="DUF294_put_nucleoTrafse_sb-bd"/>
</dbReference>
<proteinExistence type="predicted"/>
<evidence type="ECO:0000256" key="1">
    <source>
        <dbReference type="PROSITE-ProRule" id="PRU00703"/>
    </source>
</evidence>
<dbReference type="Pfam" id="PF00571">
    <property type="entry name" value="CBS"/>
    <property type="match status" value="2"/>
</dbReference>
<keyword evidence="1" id="KW-0129">CBS domain</keyword>
<reference evidence="3 4" key="1">
    <citation type="submission" date="2021-05" db="EMBL/GenBank/DDBJ databases">
        <title>Genetic and Functional Diversity in Clade A Lucinid endosymbionts from the Bahamas.</title>
        <authorList>
            <person name="Giani N.M."/>
            <person name="Engel A.S."/>
            <person name="Campbell B.J."/>
        </authorList>
    </citation>
    <scope>NUCLEOTIDE SEQUENCE [LARGE SCALE GENOMIC DNA]</scope>
    <source>
        <strain evidence="3">LUC16012Gg_MoonRockCtena</strain>
    </source>
</reference>
<evidence type="ECO:0000313" key="3">
    <source>
        <dbReference type="EMBL" id="MBT2990196.1"/>
    </source>
</evidence>